<name>A0A6G3X0X9_9ACTN</name>
<protein>
    <submittedName>
        <fullName evidence="2">LacI family transcriptional regulator</fullName>
    </submittedName>
</protein>
<evidence type="ECO:0000259" key="1">
    <source>
        <dbReference type="PROSITE" id="PS50932"/>
    </source>
</evidence>
<sequence>MEQAIERLSYRPNRAARMLRTGRIKVIGLIVPSVANPFWGSLARELEAIALAEGYHVLLCNSERDPA</sequence>
<feature type="domain" description="HTH lacI-type" evidence="1">
    <location>
        <begin position="1"/>
        <end position="21"/>
    </location>
</feature>
<gene>
    <name evidence="2" type="ORF">G3M58_33825</name>
</gene>
<organism evidence="2">
    <name type="scientific">Streptomyces sp. SID7499</name>
    <dbReference type="NCBI Taxonomy" id="2706086"/>
    <lineage>
        <taxon>Bacteria</taxon>
        <taxon>Bacillati</taxon>
        <taxon>Actinomycetota</taxon>
        <taxon>Actinomycetes</taxon>
        <taxon>Kitasatosporales</taxon>
        <taxon>Streptomycetaceae</taxon>
        <taxon>Streptomyces</taxon>
    </lineage>
</organism>
<accession>A0A6G3X0X9</accession>
<reference evidence="2" key="1">
    <citation type="submission" date="2020-01" db="EMBL/GenBank/DDBJ databases">
        <title>Insect and environment-associated Actinomycetes.</title>
        <authorList>
            <person name="Currrie C."/>
            <person name="Chevrette M."/>
            <person name="Carlson C."/>
            <person name="Stubbendieck R."/>
            <person name="Wendt-Pienkowski E."/>
        </authorList>
    </citation>
    <scope>NUCLEOTIDE SEQUENCE</scope>
    <source>
        <strain evidence="2">SID7499</strain>
    </source>
</reference>
<dbReference type="PANTHER" id="PTHR30146">
    <property type="entry name" value="LACI-RELATED TRANSCRIPTIONAL REPRESSOR"/>
    <property type="match status" value="1"/>
</dbReference>
<dbReference type="Gene3D" id="3.40.50.2300">
    <property type="match status" value="1"/>
</dbReference>
<dbReference type="PROSITE" id="PS50932">
    <property type="entry name" value="HTH_LACI_2"/>
    <property type="match status" value="1"/>
</dbReference>
<dbReference type="SMART" id="SM00354">
    <property type="entry name" value="HTH_LACI"/>
    <property type="match status" value="1"/>
</dbReference>
<feature type="non-terminal residue" evidence="2">
    <location>
        <position position="67"/>
    </location>
</feature>
<dbReference type="GO" id="GO:0000976">
    <property type="term" value="F:transcription cis-regulatory region binding"/>
    <property type="evidence" value="ECO:0007669"/>
    <property type="project" value="TreeGrafter"/>
</dbReference>
<dbReference type="EMBL" id="JAAGMN010003560">
    <property type="protein sequence ID" value="NEE11425.1"/>
    <property type="molecule type" value="Genomic_DNA"/>
</dbReference>
<comment type="caution">
    <text evidence="2">The sequence shown here is derived from an EMBL/GenBank/DDBJ whole genome shotgun (WGS) entry which is preliminary data.</text>
</comment>
<proteinExistence type="predicted"/>
<dbReference type="GO" id="GO:0003700">
    <property type="term" value="F:DNA-binding transcription factor activity"/>
    <property type="evidence" value="ECO:0007669"/>
    <property type="project" value="TreeGrafter"/>
</dbReference>
<dbReference type="AlphaFoldDB" id="A0A6G3X0X9"/>
<dbReference type="PANTHER" id="PTHR30146:SF147">
    <property type="entry name" value="HTH-TYPE TRANSCRIPTIONAL REGULATOR DEGA"/>
    <property type="match status" value="1"/>
</dbReference>
<dbReference type="InterPro" id="IPR028082">
    <property type="entry name" value="Peripla_BP_I"/>
</dbReference>
<dbReference type="SUPFAM" id="SSF53822">
    <property type="entry name" value="Periplasmic binding protein-like I"/>
    <property type="match status" value="1"/>
</dbReference>
<evidence type="ECO:0000313" key="2">
    <source>
        <dbReference type="EMBL" id="NEE11425.1"/>
    </source>
</evidence>
<dbReference type="InterPro" id="IPR000843">
    <property type="entry name" value="HTH_LacI"/>
</dbReference>